<protein>
    <submittedName>
        <fullName evidence="1">Uncharacterized protein</fullName>
    </submittedName>
</protein>
<evidence type="ECO:0000313" key="2">
    <source>
        <dbReference type="Proteomes" id="UP000799764"/>
    </source>
</evidence>
<proteinExistence type="predicted"/>
<dbReference type="EMBL" id="MU001501">
    <property type="protein sequence ID" value="KAF2444275.1"/>
    <property type="molecule type" value="Genomic_DNA"/>
</dbReference>
<evidence type="ECO:0000313" key="1">
    <source>
        <dbReference type="EMBL" id="KAF2444275.1"/>
    </source>
</evidence>
<reference evidence="1" key="1">
    <citation type="journal article" date="2020" name="Stud. Mycol.">
        <title>101 Dothideomycetes genomes: a test case for predicting lifestyles and emergence of pathogens.</title>
        <authorList>
            <person name="Haridas S."/>
            <person name="Albert R."/>
            <person name="Binder M."/>
            <person name="Bloem J."/>
            <person name="Labutti K."/>
            <person name="Salamov A."/>
            <person name="Andreopoulos B."/>
            <person name="Baker S."/>
            <person name="Barry K."/>
            <person name="Bills G."/>
            <person name="Bluhm B."/>
            <person name="Cannon C."/>
            <person name="Castanera R."/>
            <person name="Culley D."/>
            <person name="Daum C."/>
            <person name="Ezra D."/>
            <person name="Gonzalez J."/>
            <person name="Henrissat B."/>
            <person name="Kuo A."/>
            <person name="Liang C."/>
            <person name="Lipzen A."/>
            <person name="Lutzoni F."/>
            <person name="Magnuson J."/>
            <person name="Mondo S."/>
            <person name="Nolan M."/>
            <person name="Ohm R."/>
            <person name="Pangilinan J."/>
            <person name="Park H.-J."/>
            <person name="Ramirez L."/>
            <person name="Alfaro M."/>
            <person name="Sun H."/>
            <person name="Tritt A."/>
            <person name="Yoshinaga Y."/>
            <person name="Zwiers L.-H."/>
            <person name="Turgeon B."/>
            <person name="Goodwin S."/>
            <person name="Spatafora J."/>
            <person name="Crous P."/>
            <person name="Grigoriev I."/>
        </authorList>
    </citation>
    <scope>NUCLEOTIDE SEQUENCE</scope>
    <source>
        <strain evidence="1">CBS 690.94</strain>
    </source>
</reference>
<gene>
    <name evidence="1" type="ORF">P171DRAFT_29716</name>
</gene>
<sequence length="117" mass="12965">MSKRVSASHLCTALVCLYTLPVVHWPLPALGFGLLEWFDFCYPRAKLYSFSTRPCCVPTWRRSDILNQPPTPSKLLPTVHVIVIVSPLDSIRFHAGASLTGQVISPYLSLLACGHIC</sequence>
<name>A0A9P4UBJ0_9PLEO</name>
<dbReference type="Proteomes" id="UP000799764">
    <property type="component" value="Unassembled WGS sequence"/>
</dbReference>
<dbReference type="AlphaFoldDB" id="A0A9P4UBJ0"/>
<comment type="caution">
    <text evidence="1">The sequence shown here is derived from an EMBL/GenBank/DDBJ whole genome shotgun (WGS) entry which is preliminary data.</text>
</comment>
<accession>A0A9P4UBJ0</accession>
<organism evidence="1 2">
    <name type="scientific">Karstenula rhodostoma CBS 690.94</name>
    <dbReference type="NCBI Taxonomy" id="1392251"/>
    <lineage>
        <taxon>Eukaryota</taxon>
        <taxon>Fungi</taxon>
        <taxon>Dikarya</taxon>
        <taxon>Ascomycota</taxon>
        <taxon>Pezizomycotina</taxon>
        <taxon>Dothideomycetes</taxon>
        <taxon>Pleosporomycetidae</taxon>
        <taxon>Pleosporales</taxon>
        <taxon>Massarineae</taxon>
        <taxon>Didymosphaeriaceae</taxon>
        <taxon>Karstenula</taxon>
    </lineage>
</organism>
<keyword evidence="2" id="KW-1185">Reference proteome</keyword>